<feature type="region of interest" description="Disordered" evidence="1">
    <location>
        <begin position="56"/>
        <end position="84"/>
    </location>
</feature>
<evidence type="ECO:0000256" key="2">
    <source>
        <dbReference type="SAM" id="Phobius"/>
    </source>
</evidence>
<protein>
    <submittedName>
        <fullName evidence="3">Uncharacterized protein</fullName>
    </submittedName>
</protein>
<reference evidence="3 4" key="1">
    <citation type="submission" date="2017-10" db="EMBL/GenBank/DDBJ databases">
        <title>Novel microbial diversity and functional potential in the marine mammal oral microbiome.</title>
        <authorList>
            <person name="Dudek N.K."/>
            <person name="Sun C.L."/>
            <person name="Burstein D."/>
            <person name="Kantor R.S."/>
            <person name="Aliaga Goltsman D.S."/>
            <person name="Bik E.M."/>
            <person name="Thomas B.C."/>
            <person name="Banfield J.F."/>
            <person name="Relman D.A."/>
        </authorList>
    </citation>
    <scope>NUCLEOTIDE SEQUENCE [LARGE SCALE GENOMIC DNA]</scope>
    <source>
        <strain evidence="3">DOLJORAL78_61_10</strain>
    </source>
</reference>
<keyword evidence="2" id="KW-1133">Transmembrane helix</keyword>
<evidence type="ECO:0000313" key="4">
    <source>
        <dbReference type="Proteomes" id="UP000230914"/>
    </source>
</evidence>
<accession>A0A2G6KBN7</accession>
<gene>
    <name evidence="3" type="ORF">CSA55_02435</name>
</gene>
<evidence type="ECO:0000256" key="1">
    <source>
        <dbReference type="SAM" id="MobiDB-lite"/>
    </source>
</evidence>
<dbReference type="Proteomes" id="UP000230914">
    <property type="component" value="Unassembled WGS sequence"/>
</dbReference>
<dbReference type="EMBL" id="PDSL01000038">
    <property type="protein sequence ID" value="PIE33084.1"/>
    <property type="molecule type" value="Genomic_DNA"/>
</dbReference>
<proteinExistence type="predicted"/>
<sequence length="84" mass="8597">MICQTEMMNASVTPVVGSAVGDPSNQFLVWVTVVVLVVIAVVAVVAAIWVARVTRPNPESDDGQAVGDESGSAGSDDEGIPARS</sequence>
<organism evidence="3 4">
    <name type="scientific">Ilumatobacter coccineus</name>
    <dbReference type="NCBI Taxonomy" id="467094"/>
    <lineage>
        <taxon>Bacteria</taxon>
        <taxon>Bacillati</taxon>
        <taxon>Actinomycetota</taxon>
        <taxon>Acidimicrobiia</taxon>
        <taxon>Acidimicrobiales</taxon>
        <taxon>Ilumatobacteraceae</taxon>
        <taxon>Ilumatobacter</taxon>
    </lineage>
</organism>
<name>A0A2G6KBN7_9ACTN</name>
<dbReference type="AlphaFoldDB" id="A0A2G6KBN7"/>
<keyword evidence="2" id="KW-0472">Membrane</keyword>
<comment type="caution">
    <text evidence="3">The sequence shown here is derived from an EMBL/GenBank/DDBJ whole genome shotgun (WGS) entry which is preliminary data.</text>
</comment>
<evidence type="ECO:0000313" key="3">
    <source>
        <dbReference type="EMBL" id="PIE33084.1"/>
    </source>
</evidence>
<feature type="compositionally biased region" description="Acidic residues" evidence="1">
    <location>
        <begin position="75"/>
        <end position="84"/>
    </location>
</feature>
<feature type="transmembrane region" description="Helical" evidence="2">
    <location>
        <begin position="27"/>
        <end position="51"/>
    </location>
</feature>
<keyword evidence="2" id="KW-0812">Transmembrane</keyword>